<evidence type="ECO:0000256" key="2">
    <source>
        <dbReference type="SAM" id="SignalP"/>
    </source>
</evidence>
<feature type="signal peptide" evidence="2">
    <location>
        <begin position="1"/>
        <end position="18"/>
    </location>
</feature>
<accession>A0A2A5JBC0</accession>
<organism evidence="3 4">
    <name type="scientific">Rhodococcus qingshengii</name>
    <dbReference type="NCBI Taxonomy" id="334542"/>
    <lineage>
        <taxon>Bacteria</taxon>
        <taxon>Bacillati</taxon>
        <taxon>Actinomycetota</taxon>
        <taxon>Actinomycetes</taxon>
        <taxon>Mycobacteriales</taxon>
        <taxon>Nocardiaceae</taxon>
        <taxon>Rhodococcus</taxon>
        <taxon>Rhodococcus erythropolis group</taxon>
    </lineage>
</organism>
<reference evidence="3 4" key="1">
    <citation type="submission" date="2017-07" db="EMBL/GenBank/DDBJ databases">
        <title>Draft sequence of Rhodococcus enclensis 23b-28.</title>
        <authorList>
            <person name="Besaury L."/>
            <person name="Sancelme M."/>
            <person name="Amato P."/>
            <person name="Lallement A."/>
            <person name="Delort A.-M."/>
        </authorList>
    </citation>
    <scope>NUCLEOTIDE SEQUENCE [LARGE SCALE GENOMIC DNA]</scope>
    <source>
        <strain evidence="3 4">23b-28</strain>
    </source>
</reference>
<name>A0A2A5JBC0_RHOSG</name>
<comment type="caution">
    <text evidence="3">The sequence shown here is derived from an EMBL/GenBank/DDBJ whole genome shotgun (WGS) entry which is preliminary data.</text>
</comment>
<dbReference type="EMBL" id="NOVD01000008">
    <property type="protein sequence ID" value="PCK26676.1"/>
    <property type="molecule type" value="Genomic_DNA"/>
</dbReference>
<feature type="compositionally biased region" description="Low complexity" evidence="1">
    <location>
        <begin position="87"/>
        <end position="98"/>
    </location>
</feature>
<feature type="region of interest" description="Disordered" evidence="1">
    <location>
        <begin position="87"/>
        <end position="108"/>
    </location>
</feature>
<dbReference type="AlphaFoldDB" id="A0A2A5JBC0"/>
<gene>
    <name evidence="3" type="ORF">CHR55_15025</name>
</gene>
<evidence type="ECO:0000313" key="4">
    <source>
        <dbReference type="Proteomes" id="UP000230886"/>
    </source>
</evidence>
<feature type="chain" id="PRO_5039178457" evidence="2">
    <location>
        <begin position="19"/>
        <end position="258"/>
    </location>
</feature>
<dbReference type="PROSITE" id="PS51257">
    <property type="entry name" value="PROKAR_LIPOPROTEIN"/>
    <property type="match status" value="1"/>
</dbReference>
<protein>
    <submittedName>
        <fullName evidence="3">Sensor domain-containing protein</fullName>
    </submittedName>
</protein>
<keyword evidence="2" id="KW-0732">Signal</keyword>
<proteinExistence type="predicted"/>
<evidence type="ECO:0000256" key="1">
    <source>
        <dbReference type="SAM" id="MobiDB-lite"/>
    </source>
</evidence>
<sequence length="258" mass="25687">MGIVTRRSLLALGLTATAALFVVTGCGSDDSPGADTTTQVSAPQVGLAPFTAAPAAPLSGAPLDRDGLQRAALTLSELPADFDVVPDPVDDLGLAPAPENSEADKSSTDPAVCAQVLAPIATQAPGSVADLSDMFTGPDFTSIDQDSASYADGTAAAAAFEKLQTTLAGCAEYSGTDADGTTITYRVGGASDPNIGDASFAFRIITESGGFTLVADAIVAAVGTTLTQLSATAPSPIAPDVLHSMASAAADRLRAQTP</sequence>
<evidence type="ECO:0000313" key="3">
    <source>
        <dbReference type="EMBL" id="PCK26676.1"/>
    </source>
</evidence>
<dbReference type="Proteomes" id="UP000230886">
    <property type="component" value="Unassembled WGS sequence"/>
</dbReference>